<keyword evidence="1" id="KW-0472">Membrane</keyword>
<evidence type="ECO:0000313" key="3">
    <source>
        <dbReference type="Proteomes" id="UP000190888"/>
    </source>
</evidence>
<feature type="transmembrane region" description="Helical" evidence="1">
    <location>
        <begin position="304"/>
        <end position="325"/>
    </location>
</feature>
<dbReference type="Proteomes" id="UP000190888">
    <property type="component" value="Unassembled WGS sequence"/>
</dbReference>
<dbReference type="RefSeq" id="WP_078829827.1">
    <property type="nucleotide sequence ID" value="NZ_FUWH01000001.1"/>
</dbReference>
<keyword evidence="1" id="KW-1133">Transmembrane helix</keyword>
<feature type="transmembrane region" description="Helical" evidence="1">
    <location>
        <begin position="254"/>
        <end position="273"/>
    </location>
</feature>
<feature type="transmembrane region" description="Helical" evidence="1">
    <location>
        <begin position="95"/>
        <end position="123"/>
    </location>
</feature>
<feature type="transmembrane region" description="Helical" evidence="1">
    <location>
        <begin position="143"/>
        <end position="166"/>
    </location>
</feature>
<dbReference type="AlphaFoldDB" id="A0A1T4K6T3"/>
<proteinExistence type="predicted"/>
<organism evidence="2 3">
    <name type="scientific">Sediminibacterium ginsengisoli</name>
    <dbReference type="NCBI Taxonomy" id="413434"/>
    <lineage>
        <taxon>Bacteria</taxon>
        <taxon>Pseudomonadati</taxon>
        <taxon>Bacteroidota</taxon>
        <taxon>Chitinophagia</taxon>
        <taxon>Chitinophagales</taxon>
        <taxon>Chitinophagaceae</taxon>
        <taxon>Sediminibacterium</taxon>
    </lineage>
</organism>
<name>A0A1T4K6T3_9BACT</name>
<keyword evidence="3" id="KW-1185">Reference proteome</keyword>
<dbReference type="STRING" id="413434.SAMN04488132_101496"/>
<evidence type="ECO:0000313" key="2">
    <source>
        <dbReference type="EMBL" id="SJZ38126.1"/>
    </source>
</evidence>
<accession>A0A1T4K6T3</accession>
<dbReference type="OrthoDB" id="1115611at2"/>
<feature type="transmembrane region" description="Helical" evidence="1">
    <location>
        <begin position="178"/>
        <end position="197"/>
    </location>
</feature>
<feature type="transmembrane region" description="Helical" evidence="1">
    <location>
        <begin position="222"/>
        <end position="242"/>
    </location>
</feature>
<reference evidence="2 3" key="1">
    <citation type="submission" date="2017-02" db="EMBL/GenBank/DDBJ databases">
        <authorList>
            <person name="Peterson S.W."/>
        </authorList>
    </citation>
    <scope>NUCLEOTIDE SEQUENCE [LARGE SCALE GENOMIC DNA]</scope>
    <source>
        <strain evidence="2 3">DSM 22335</strain>
    </source>
</reference>
<sequence>MVFLFRDKSIVNIFFLAVLSIAVHLHFFAETPLIVVNKDDGFFSDLLIRYVKGQPDTLLFLLYHCLILIQAIRLNMALNDLRMFQQNTYTAAMAYILLSGMLVQWCSISSSLISNFMVIWIFIRLSKLYNHPSPKTLLFNTGLIVGASVLCYHPTAILIGVVLFALAVVRPFRLAEWLILLMGILLPFYFLFSWLFLNDQLGRVRVFLPSIEVDLPVKHWNLPLVIGLSVLLLNLLVGFYYWQQSINRMVIQIRKTWSVMLVMLLILLAIPFIFRHTGIESGVMCLVPLASYASIAFSAPRRLIVPNLLFWLAAAVIVYNNWLLFKN</sequence>
<evidence type="ECO:0000256" key="1">
    <source>
        <dbReference type="SAM" id="Phobius"/>
    </source>
</evidence>
<dbReference type="EMBL" id="FUWH01000001">
    <property type="protein sequence ID" value="SJZ38126.1"/>
    <property type="molecule type" value="Genomic_DNA"/>
</dbReference>
<evidence type="ECO:0008006" key="4">
    <source>
        <dbReference type="Google" id="ProtNLM"/>
    </source>
</evidence>
<feature type="transmembrane region" description="Helical" evidence="1">
    <location>
        <begin position="57"/>
        <end position="74"/>
    </location>
</feature>
<keyword evidence="1" id="KW-0812">Transmembrane</keyword>
<gene>
    <name evidence="2" type="ORF">SAMN04488132_101496</name>
</gene>
<protein>
    <recommendedName>
        <fullName evidence="4">EpsG family protein</fullName>
    </recommendedName>
</protein>
<feature type="transmembrane region" description="Helical" evidence="1">
    <location>
        <begin position="12"/>
        <end position="37"/>
    </location>
</feature>